<dbReference type="EMBL" id="BAAAHH010000001">
    <property type="protein sequence ID" value="GAA0937530.1"/>
    <property type="molecule type" value="Genomic_DNA"/>
</dbReference>
<evidence type="ECO:0000313" key="2">
    <source>
        <dbReference type="EMBL" id="GAA0937530.1"/>
    </source>
</evidence>
<comment type="caution">
    <text evidence="2">The sequence shown here is derived from an EMBL/GenBank/DDBJ whole genome shotgun (WGS) entry which is preliminary data.</text>
</comment>
<proteinExistence type="predicted"/>
<gene>
    <name evidence="2" type="ORF">GCM10009550_04360</name>
</gene>
<feature type="coiled-coil region" evidence="1">
    <location>
        <begin position="35"/>
        <end position="62"/>
    </location>
</feature>
<keyword evidence="1" id="KW-0175">Coiled coil</keyword>
<evidence type="ECO:0000313" key="3">
    <source>
        <dbReference type="Proteomes" id="UP001500665"/>
    </source>
</evidence>
<reference evidence="2 3" key="1">
    <citation type="journal article" date="2019" name="Int. J. Syst. Evol. Microbiol.">
        <title>The Global Catalogue of Microorganisms (GCM) 10K type strain sequencing project: providing services to taxonomists for standard genome sequencing and annotation.</title>
        <authorList>
            <consortium name="The Broad Institute Genomics Platform"/>
            <consortium name="The Broad Institute Genome Sequencing Center for Infectious Disease"/>
            <person name="Wu L."/>
            <person name="Ma J."/>
        </authorList>
    </citation>
    <scope>NUCLEOTIDE SEQUENCE [LARGE SCALE GENOMIC DNA]</scope>
    <source>
        <strain evidence="2 3">JCM 10696</strain>
    </source>
</reference>
<protein>
    <submittedName>
        <fullName evidence="2">Uncharacterized protein</fullName>
    </submittedName>
</protein>
<name>A0ABN1Q5K2_9ACTN</name>
<evidence type="ECO:0000256" key="1">
    <source>
        <dbReference type="SAM" id="Coils"/>
    </source>
</evidence>
<dbReference type="Proteomes" id="UP001500665">
    <property type="component" value="Unassembled WGS sequence"/>
</dbReference>
<sequence>MIDLGAIVSGLLGGFGSQIVELLGVELETRGALRVAREKARLDEIADERRAATARARDAERLRHRVLVERHRQHGRFYPLGVVGRLAEQVRGTAPAILVSPVGGDGEFSGERIPGLVHEALRTVPGFDRYAELMTGAFVRDADGRTRTIAGRVSAREVCSLEFSRVPAIVVYFEVGGDHVNVFALLDAMFPTTRGETAFPLQIARFARDGGRSPHRAAAGDLPTWQHIDLDGVPDAADQTVAAVIAWFLLSCLDLHWRLRGTAQVNLRGSLSGLPAGALAPLSGPEPDRSDVFAYRLERELRELAELGMTPEVTGFGDDRIALIVTTRIGEVSLIVDAAYPASPPLLIVPGPDGPVPVPVDAASWDPRRTLREIVESL</sequence>
<accession>A0ABN1Q5K2</accession>
<organism evidence="2 3">
    <name type="scientific">Actinocorallia libanotica</name>
    <dbReference type="NCBI Taxonomy" id="46162"/>
    <lineage>
        <taxon>Bacteria</taxon>
        <taxon>Bacillati</taxon>
        <taxon>Actinomycetota</taxon>
        <taxon>Actinomycetes</taxon>
        <taxon>Streptosporangiales</taxon>
        <taxon>Thermomonosporaceae</taxon>
        <taxon>Actinocorallia</taxon>
    </lineage>
</organism>
<keyword evidence="3" id="KW-1185">Reference proteome</keyword>